<proteinExistence type="predicted"/>
<reference evidence="3" key="2">
    <citation type="submission" date="2015-01" db="EMBL/GenBank/DDBJ databases">
        <title>Evolutionary Origins and Diversification of the Mycorrhizal Mutualists.</title>
        <authorList>
            <consortium name="DOE Joint Genome Institute"/>
            <consortium name="Mycorrhizal Genomics Consortium"/>
            <person name="Kohler A."/>
            <person name="Kuo A."/>
            <person name="Nagy L.G."/>
            <person name="Floudas D."/>
            <person name="Copeland A."/>
            <person name="Barry K.W."/>
            <person name="Cichocki N."/>
            <person name="Veneault-Fourrey C."/>
            <person name="LaButti K."/>
            <person name="Lindquist E.A."/>
            <person name="Lipzen A."/>
            <person name="Lundell T."/>
            <person name="Morin E."/>
            <person name="Murat C."/>
            <person name="Riley R."/>
            <person name="Ohm R."/>
            <person name="Sun H."/>
            <person name="Tunlid A."/>
            <person name="Henrissat B."/>
            <person name="Grigoriev I.V."/>
            <person name="Hibbett D.S."/>
            <person name="Martin F."/>
        </authorList>
    </citation>
    <scope>NUCLEOTIDE SEQUENCE [LARGE SCALE GENOMIC DNA]</scope>
    <source>
        <strain evidence="3">h7</strain>
    </source>
</reference>
<dbReference type="Proteomes" id="UP000053424">
    <property type="component" value="Unassembled WGS sequence"/>
</dbReference>
<name>A0A0C2YVL8_HEBCY</name>
<dbReference type="OrthoDB" id="2998233at2759"/>
<keyword evidence="3" id="KW-1185">Reference proteome</keyword>
<feature type="transmembrane region" description="Helical" evidence="1">
    <location>
        <begin position="107"/>
        <end position="133"/>
    </location>
</feature>
<dbReference type="HOGENOM" id="CLU_096536_0_0_1"/>
<reference evidence="2 3" key="1">
    <citation type="submission" date="2014-04" db="EMBL/GenBank/DDBJ databases">
        <authorList>
            <consortium name="DOE Joint Genome Institute"/>
            <person name="Kuo A."/>
            <person name="Gay G."/>
            <person name="Dore J."/>
            <person name="Kohler A."/>
            <person name="Nagy L.G."/>
            <person name="Floudas D."/>
            <person name="Copeland A."/>
            <person name="Barry K.W."/>
            <person name="Cichocki N."/>
            <person name="Veneault-Fourrey C."/>
            <person name="LaButti K."/>
            <person name="Lindquist E.A."/>
            <person name="Lipzen A."/>
            <person name="Lundell T."/>
            <person name="Morin E."/>
            <person name="Murat C."/>
            <person name="Sun H."/>
            <person name="Tunlid A."/>
            <person name="Henrissat B."/>
            <person name="Grigoriev I.V."/>
            <person name="Hibbett D.S."/>
            <person name="Martin F."/>
            <person name="Nordberg H.P."/>
            <person name="Cantor M.N."/>
            <person name="Hua S.X."/>
        </authorList>
    </citation>
    <scope>NUCLEOTIDE SEQUENCE [LARGE SCALE GENOMIC DNA]</scope>
    <source>
        <strain evidence="3">h7</strain>
    </source>
</reference>
<dbReference type="AlphaFoldDB" id="A0A0C2YVL8"/>
<dbReference type="EMBL" id="KN831772">
    <property type="protein sequence ID" value="KIM45042.1"/>
    <property type="molecule type" value="Genomic_DNA"/>
</dbReference>
<gene>
    <name evidence="2" type="ORF">M413DRAFT_327728</name>
</gene>
<accession>A0A0C2YVL8</accession>
<evidence type="ECO:0000313" key="3">
    <source>
        <dbReference type="Proteomes" id="UP000053424"/>
    </source>
</evidence>
<keyword evidence="1" id="KW-0472">Membrane</keyword>
<feature type="transmembrane region" description="Helical" evidence="1">
    <location>
        <begin position="73"/>
        <end position="95"/>
    </location>
</feature>
<evidence type="ECO:0000313" key="2">
    <source>
        <dbReference type="EMBL" id="KIM45042.1"/>
    </source>
</evidence>
<keyword evidence="1" id="KW-1133">Transmembrane helix</keyword>
<protein>
    <submittedName>
        <fullName evidence="2">Uncharacterized protein</fullName>
    </submittedName>
</protein>
<feature type="transmembrane region" description="Helical" evidence="1">
    <location>
        <begin position="153"/>
        <end position="171"/>
    </location>
</feature>
<organism evidence="2 3">
    <name type="scientific">Hebeloma cylindrosporum</name>
    <dbReference type="NCBI Taxonomy" id="76867"/>
    <lineage>
        <taxon>Eukaryota</taxon>
        <taxon>Fungi</taxon>
        <taxon>Dikarya</taxon>
        <taxon>Basidiomycota</taxon>
        <taxon>Agaricomycotina</taxon>
        <taxon>Agaricomycetes</taxon>
        <taxon>Agaricomycetidae</taxon>
        <taxon>Agaricales</taxon>
        <taxon>Agaricineae</taxon>
        <taxon>Hymenogastraceae</taxon>
        <taxon>Hebeloma</taxon>
    </lineage>
</organism>
<evidence type="ECO:0000256" key="1">
    <source>
        <dbReference type="SAM" id="Phobius"/>
    </source>
</evidence>
<keyword evidence="1" id="KW-0812">Transmembrane</keyword>
<sequence length="225" mass="24833">MIAFSRFRQLLCFVLAVTAAISLTLGIYYWRFFLRPGVAWLVVSVEGLSLIRSTWSLIRKPAFAIPQPVASEAIGLFVLFPFHLIIALLISTLSAKHGNHDHNLGFTMLRVFTMSGAILHMIYTIGLVAIAVLTVPAFDPDVWLRDVDSTPSPFPLAIIFAFAFPCLARRFESTRAFVRQSALPGDQCLPTCLLDCNIHGAKALGRVVPARERVCGGHQCCLMCL</sequence>